<dbReference type="Pfam" id="PF02458">
    <property type="entry name" value="Transferase"/>
    <property type="match status" value="1"/>
</dbReference>
<organism evidence="4 5">
    <name type="scientific">Carpinus fangiana</name>
    <dbReference type="NCBI Taxonomy" id="176857"/>
    <lineage>
        <taxon>Eukaryota</taxon>
        <taxon>Viridiplantae</taxon>
        <taxon>Streptophyta</taxon>
        <taxon>Embryophyta</taxon>
        <taxon>Tracheophyta</taxon>
        <taxon>Spermatophyta</taxon>
        <taxon>Magnoliopsida</taxon>
        <taxon>eudicotyledons</taxon>
        <taxon>Gunneridae</taxon>
        <taxon>Pentapetalae</taxon>
        <taxon>rosids</taxon>
        <taxon>fabids</taxon>
        <taxon>Fagales</taxon>
        <taxon>Betulaceae</taxon>
        <taxon>Carpinus</taxon>
    </lineage>
</organism>
<dbReference type="InterPro" id="IPR023213">
    <property type="entry name" value="CAT-like_dom_sf"/>
</dbReference>
<dbReference type="Gene3D" id="3.30.559.10">
    <property type="entry name" value="Chloramphenicol acetyltransferase-like domain"/>
    <property type="match status" value="1"/>
</dbReference>
<dbReference type="EMBL" id="CM017321">
    <property type="protein sequence ID" value="KAE7995778.1"/>
    <property type="molecule type" value="Genomic_DNA"/>
</dbReference>
<sequence>MHPQYVHKLSSCNPPTPISFKVPEIDFQSQLGIEMIMDVKVNVNVKESTMVRLARETPKRALWSSSLDLVVTRYHTPSVYFYSPTSAANFFDARVLKEALSKALVPFYPMAGRVRRDEDGRIEIDCNAEGVLFVEAQMVLRDFGNFAPTLELRKLIPAVEYSKGIESFPLMVVQVLLRLDPFRILNSGNELPELQRGGKIAEITKDHLGLNKEHALGITINLNPAVFVPPDSASHRVEGHEGLAKGLLEHPRIKEVGGAGQPVEIEARGVIAGDHQV</sequence>
<dbReference type="Proteomes" id="UP000327013">
    <property type="component" value="Chromosome 1"/>
</dbReference>
<dbReference type="InterPro" id="IPR050317">
    <property type="entry name" value="Plant_Fungal_Acyltransferase"/>
</dbReference>
<gene>
    <name evidence="4" type="ORF">FH972_000546</name>
</gene>
<protein>
    <submittedName>
        <fullName evidence="4">Uncharacterized protein</fullName>
    </submittedName>
</protein>
<keyword evidence="2" id="KW-0808">Transferase</keyword>
<evidence type="ECO:0000256" key="2">
    <source>
        <dbReference type="ARBA" id="ARBA00022679"/>
    </source>
</evidence>
<reference evidence="4 5" key="1">
    <citation type="submission" date="2019-06" db="EMBL/GenBank/DDBJ databases">
        <title>A chromosomal-level reference genome of Carpinus fangiana (Coryloideae, Betulaceae).</title>
        <authorList>
            <person name="Yang X."/>
            <person name="Wang Z."/>
            <person name="Zhang L."/>
            <person name="Hao G."/>
            <person name="Liu J."/>
            <person name="Yang Y."/>
        </authorList>
    </citation>
    <scope>NUCLEOTIDE SEQUENCE [LARGE SCALE GENOMIC DNA]</scope>
    <source>
        <strain evidence="4">Cfa_2016G</strain>
        <tissue evidence="4">Leaf</tissue>
    </source>
</reference>
<name>A0A5N6Q958_9ROSI</name>
<dbReference type="GO" id="GO:0016747">
    <property type="term" value="F:acyltransferase activity, transferring groups other than amino-acyl groups"/>
    <property type="evidence" value="ECO:0007669"/>
    <property type="project" value="TreeGrafter"/>
</dbReference>
<dbReference type="PANTHER" id="PTHR31642">
    <property type="entry name" value="TRICHOTHECENE 3-O-ACETYLTRANSFERASE"/>
    <property type="match status" value="1"/>
</dbReference>
<keyword evidence="5" id="KW-1185">Reference proteome</keyword>
<proteinExistence type="inferred from homology"/>
<dbReference type="OrthoDB" id="1918817at2759"/>
<dbReference type="PANTHER" id="PTHR31642:SF11">
    <property type="entry name" value="SHIKIMATE O-HYDROXYCINNAMOYLTRANSFERASE"/>
    <property type="match status" value="1"/>
</dbReference>
<keyword evidence="3" id="KW-0012">Acyltransferase</keyword>
<evidence type="ECO:0000256" key="3">
    <source>
        <dbReference type="ARBA" id="ARBA00023315"/>
    </source>
</evidence>
<evidence type="ECO:0000313" key="5">
    <source>
        <dbReference type="Proteomes" id="UP000327013"/>
    </source>
</evidence>
<evidence type="ECO:0000256" key="1">
    <source>
        <dbReference type="ARBA" id="ARBA00009861"/>
    </source>
</evidence>
<evidence type="ECO:0000313" key="4">
    <source>
        <dbReference type="EMBL" id="KAE7995778.1"/>
    </source>
</evidence>
<dbReference type="AlphaFoldDB" id="A0A5N6Q958"/>
<accession>A0A5N6Q958</accession>
<comment type="similarity">
    <text evidence="1">Belongs to the plant acyltransferase family.</text>
</comment>